<evidence type="ECO:0000313" key="3">
    <source>
        <dbReference type="Proteomes" id="UP000327013"/>
    </source>
</evidence>
<name>A0A660KLD7_9ROSI</name>
<keyword evidence="3" id="KW-1185">Reference proteome</keyword>
<dbReference type="PANTHER" id="PTHR40891">
    <property type="entry name" value="DUF295 DOMAIN-CONTAINING PROTEIN"/>
    <property type="match status" value="1"/>
</dbReference>
<proteinExistence type="predicted"/>
<dbReference type="AlphaFoldDB" id="A0A660KLD7"/>
<dbReference type="Pfam" id="PF03478">
    <property type="entry name" value="Beta-prop_KIB1-4"/>
    <property type="match status" value="1"/>
</dbReference>
<dbReference type="PANTHER" id="PTHR40891:SF1">
    <property type="entry name" value="DUF295 DOMAIN-CONTAINING PROTEIN"/>
    <property type="match status" value="1"/>
</dbReference>
<evidence type="ECO:0000259" key="1">
    <source>
        <dbReference type="Pfam" id="PF03478"/>
    </source>
</evidence>
<dbReference type="OrthoDB" id="1863935at2759"/>
<dbReference type="InterPro" id="IPR005174">
    <property type="entry name" value="KIB1-4_b-propeller"/>
</dbReference>
<reference evidence="2 3" key="1">
    <citation type="submission" date="2019-06" db="EMBL/GenBank/DDBJ databases">
        <title>A chromosomal-level reference genome of Carpinus fangiana (Coryloideae, Betulaceae).</title>
        <authorList>
            <person name="Yang X."/>
            <person name="Wang Z."/>
            <person name="Zhang L."/>
            <person name="Hao G."/>
            <person name="Liu J."/>
            <person name="Yang Y."/>
        </authorList>
    </citation>
    <scope>NUCLEOTIDE SEQUENCE [LARGE SCALE GENOMIC DNA]</scope>
    <source>
        <strain evidence="2">Cfa_2016G</strain>
        <tissue evidence="2">Leaf</tissue>
    </source>
</reference>
<gene>
    <name evidence="2" type="ORF">FH972_009795</name>
</gene>
<evidence type="ECO:0000313" key="2">
    <source>
        <dbReference type="EMBL" id="KAE8037182.1"/>
    </source>
</evidence>
<feature type="domain" description="KIB1-4 beta-propeller" evidence="1">
    <location>
        <begin position="37"/>
        <end position="285"/>
    </location>
</feature>
<sequence>MEPAIEDTQPRHAHHSFLSVIPQLVICDGKQKQRQTFFDVSKDRYYTESIPEMCNKFIYACSHGWLVLVDLNFEDCFLWNPISLEKIQLPLLPESFNYHFCVLSSPPCDPTCHIMFFRVCSSSFLFCQPGDLEFTEQELECGDNSKLLHATVVGKTIYYLTTRTRIGGKNHLFIVEFTGSKVQFVELITLEPLWPDSLEITNQQAYLIDGCGELFMVRMMCFGDFCTKVREFRVFQMDFSEKKWVKLNSIGDRTIFLSWHWGICCSAAELGIKPNSIYYTRRNDRPLYVFDLENQSISRSLPCPIVSRGSTQDWIMM</sequence>
<protein>
    <recommendedName>
        <fullName evidence="1">KIB1-4 beta-propeller domain-containing protein</fullName>
    </recommendedName>
</protein>
<accession>A0A660KLD7</accession>
<organism evidence="2 3">
    <name type="scientific">Carpinus fangiana</name>
    <dbReference type="NCBI Taxonomy" id="176857"/>
    <lineage>
        <taxon>Eukaryota</taxon>
        <taxon>Viridiplantae</taxon>
        <taxon>Streptophyta</taxon>
        <taxon>Embryophyta</taxon>
        <taxon>Tracheophyta</taxon>
        <taxon>Spermatophyta</taxon>
        <taxon>Magnoliopsida</taxon>
        <taxon>eudicotyledons</taxon>
        <taxon>Gunneridae</taxon>
        <taxon>Pentapetalae</taxon>
        <taxon>rosids</taxon>
        <taxon>fabids</taxon>
        <taxon>Fagales</taxon>
        <taxon>Betulaceae</taxon>
        <taxon>Carpinus</taxon>
    </lineage>
</organism>
<dbReference type="EMBL" id="CM017324">
    <property type="protein sequence ID" value="KAE8037182.1"/>
    <property type="molecule type" value="Genomic_DNA"/>
</dbReference>
<dbReference type="Proteomes" id="UP000327013">
    <property type="component" value="Chromosome 4"/>
</dbReference>